<dbReference type="Proteomes" id="UP001228376">
    <property type="component" value="Unassembled WGS sequence"/>
</dbReference>
<dbReference type="RefSeq" id="WP_320384693.1">
    <property type="nucleotide sequence ID" value="NZ_JAROCA020000001.1"/>
</dbReference>
<evidence type="ECO:0000313" key="1">
    <source>
        <dbReference type="EMBL" id="MDY0406057.1"/>
    </source>
</evidence>
<accession>A0ABU5CI79</accession>
<proteinExistence type="predicted"/>
<reference evidence="1 2" key="1">
    <citation type="submission" date="2023-10" db="EMBL/GenBank/DDBJ databases">
        <title>179-bfca-hs.</title>
        <authorList>
            <person name="Miliotis G."/>
            <person name="Sengupta P."/>
            <person name="Hameed A."/>
            <person name="Chuvochina M."/>
            <person name="Mcdonagh F."/>
            <person name="Simpson A.C."/>
            <person name="Singh N.K."/>
            <person name="Rekha P.D."/>
            <person name="Raman K."/>
            <person name="Hugenholtz P."/>
            <person name="Venkateswaran K."/>
        </authorList>
    </citation>
    <scope>NUCLEOTIDE SEQUENCE [LARGE SCALE GENOMIC DNA]</scope>
    <source>
        <strain evidence="1 2">179-BFC-A-HS</strain>
    </source>
</reference>
<dbReference type="EMBL" id="JAROCA020000001">
    <property type="protein sequence ID" value="MDY0406057.1"/>
    <property type="molecule type" value="Genomic_DNA"/>
</dbReference>
<organism evidence="1 2">
    <name type="scientific">Tigheibacillus jepli</name>
    <dbReference type="NCBI Taxonomy" id="3035914"/>
    <lineage>
        <taxon>Bacteria</taxon>
        <taxon>Bacillati</taxon>
        <taxon>Bacillota</taxon>
        <taxon>Bacilli</taxon>
        <taxon>Bacillales</taxon>
        <taxon>Bacillaceae</taxon>
        <taxon>Tigheibacillus</taxon>
    </lineage>
</organism>
<comment type="caution">
    <text evidence="1">The sequence shown here is derived from an EMBL/GenBank/DDBJ whole genome shotgun (WGS) entry which is preliminary data.</text>
</comment>
<keyword evidence="2" id="KW-1185">Reference proteome</keyword>
<protein>
    <submittedName>
        <fullName evidence="1">Uncharacterized protein</fullName>
    </submittedName>
</protein>
<evidence type="ECO:0000313" key="2">
    <source>
        <dbReference type="Proteomes" id="UP001228376"/>
    </source>
</evidence>
<sequence length="70" mass="8286">MAEPITKIKRLEVSKEALEQQDLQEINHAVIENKEAILQGIDLLASLHEKGFWSWEVRWYVIKRMHLPMC</sequence>
<name>A0ABU5CI79_9BACI</name>
<gene>
    <name evidence="1" type="ORF">P5G51_012240</name>
</gene>